<dbReference type="Proteomes" id="UP000005222">
    <property type="component" value="Chromosome G"/>
</dbReference>
<evidence type="ECO:0000256" key="1">
    <source>
        <dbReference type="ARBA" id="ARBA00006336"/>
    </source>
</evidence>
<dbReference type="Pfam" id="PF00857">
    <property type="entry name" value="Isochorismatase"/>
    <property type="match status" value="1"/>
</dbReference>
<dbReference type="PANTHER" id="PTHR43540">
    <property type="entry name" value="PEROXYUREIDOACRYLATE/UREIDOACRYLATE AMIDOHYDROLASE-RELATED"/>
    <property type="match status" value="1"/>
</dbReference>
<comment type="similarity">
    <text evidence="1">Belongs to the isochorismatase family.</text>
</comment>
<name>G8YGL4_PICSO</name>
<dbReference type="OrthoDB" id="245563at2759"/>
<dbReference type="eggNOG" id="ENOG502RXWW">
    <property type="taxonomic scope" value="Eukaryota"/>
</dbReference>
<feature type="domain" description="Isochorismatase-like" evidence="3">
    <location>
        <begin position="4"/>
        <end position="147"/>
    </location>
</feature>
<accession>G8YGL4</accession>
<dbReference type="Proteomes" id="UP000005222">
    <property type="component" value="Chromosome H"/>
</dbReference>
<keyword evidence="2" id="KW-0378">Hydrolase</keyword>
<dbReference type="EMBL" id="FO082053">
    <property type="protein sequence ID" value="CCE79801.1"/>
    <property type="molecule type" value="Genomic_DNA"/>
</dbReference>
<dbReference type="InParanoid" id="G8YGL4"/>
<dbReference type="SUPFAM" id="SSF52499">
    <property type="entry name" value="Isochorismatase-like hydrolases"/>
    <property type="match status" value="1"/>
</dbReference>
<evidence type="ECO:0000256" key="2">
    <source>
        <dbReference type="ARBA" id="ARBA00022801"/>
    </source>
</evidence>
<evidence type="ECO:0000313" key="6">
    <source>
        <dbReference type="Proteomes" id="UP000005222"/>
    </source>
</evidence>
<organism evidence="5 6">
    <name type="scientific">Pichia sorbitophila (strain ATCC MYA-4447 / BCRC 22081 / CBS 7064 / NBRC 10061 / NRRL Y-12695)</name>
    <name type="common">Hybrid yeast</name>
    <dbReference type="NCBI Taxonomy" id="559304"/>
    <lineage>
        <taxon>Eukaryota</taxon>
        <taxon>Fungi</taxon>
        <taxon>Dikarya</taxon>
        <taxon>Ascomycota</taxon>
        <taxon>Saccharomycotina</taxon>
        <taxon>Pichiomycetes</taxon>
        <taxon>Debaryomycetaceae</taxon>
        <taxon>Millerozyma</taxon>
    </lineage>
</organism>
<dbReference type="EMBL" id="FO082052">
    <property type="protein sequence ID" value="CCE80566.1"/>
    <property type="molecule type" value="Genomic_DNA"/>
</dbReference>
<dbReference type="Gene3D" id="3.40.50.850">
    <property type="entry name" value="Isochorismatase-like"/>
    <property type="match status" value="1"/>
</dbReference>
<sequence length="184" mass="20488">MKGFIVIDLQNDYLPKGNIPLVNVEESIKQAATILNKVRENEDYFVVHVRHEFEDENAPFLAKNSDGSKIVPIVENKGDEVVITKHHPNSFLETNLHEVLTSKGITDLTIVGAMAQTCVQGTVRAASELGYNVTVVYDAVPARDLEFRGTVVPAKYVALTVFATLEFGYAKLLNTEEYLKHLQN</sequence>
<dbReference type="InterPro" id="IPR000868">
    <property type="entry name" value="Isochorismatase-like_dom"/>
</dbReference>
<evidence type="ECO:0000313" key="5">
    <source>
        <dbReference type="EMBL" id="CCE80566.1"/>
    </source>
</evidence>
<proteinExistence type="inferred from homology"/>
<dbReference type="STRING" id="559304.G8YGL4"/>
<dbReference type="InterPro" id="IPR036380">
    <property type="entry name" value="Isochorismatase-like_sf"/>
</dbReference>
<evidence type="ECO:0000313" key="4">
    <source>
        <dbReference type="EMBL" id="CCE79801.1"/>
    </source>
</evidence>
<gene>
    <name evidence="5" type="primary">Piso0_002892</name>
    <name evidence="4" type="ORF">GNLVRS01_PISO0G00314g</name>
    <name evidence="5" type="ORF">GNLVRS01_PISO0H00315g</name>
</gene>
<dbReference type="HOGENOM" id="CLU_068979_5_1_1"/>
<reference evidence="6" key="2">
    <citation type="journal article" date="2012" name="G3 (Bethesda)">
        <title>Pichia sorbitophila, an interspecies yeast hybrid reveals early steps of genome resolution following polyploidization.</title>
        <authorList>
            <person name="Leh Louis V."/>
            <person name="Despons L."/>
            <person name="Friedrich A."/>
            <person name="Martin T."/>
            <person name="Durrens P."/>
            <person name="Casaregola S."/>
            <person name="Neuveglise C."/>
            <person name="Fairhead C."/>
            <person name="Marck C."/>
            <person name="Cruz J.A."/>
            <person name="Straub M.L."/>
            <person name="Kugler V."/>
            <person name="Sacerdot C."/>
            <person name="Uzunov Z."/>
            <person name="Thierry A."/>
            <person name="Weiss S."/>
            <person name="Bleykasten C."/>
            <person name="De Montigny J."/>
            <person name="Jacques N."/>
            <person name="Jung P."/>
            <person name="Lemaire M."/>
            <person name="Mallet S."/>
            <person name="Morel G."/>
            <person name="Richard G.F."/>
            <person name="Sarkar A."/>
            <person name="Savel G."/>
            <person name="Schacherer J."/>
            <person name="Seret M.L."/>
            <person name="Talla E."/>
            <person name="Samson G."/>
            <person name="Jubin C."/>
            <person name="Poulain J."/>
            <person name="Vacherie B."/>
            <person name="Barbe V."/>
            <person name="Pelletier E."/>
            <person name="Sherman D.J."/>
            <person name="Westhof E."/>
            <person name="Weissenbach J."/>
            <person name="Baret P.V."/>
            <person name="Wincker P."/>
            <person name="Gaillardin C."/>
            <person name="Dujon B."/>
            <person name="Souciet J.L."/>
        </authorList>
    </citation>
    <scope>NUCLEOTIDE SEQUENCE [LARGE SCALE GENOMIC DNA]</scope>
    <source>
        <strain evidence="6">ATCC MYA-4447 / BCRC 22081 / CBS 7064 / NBRC 10061 / NRRL Y-12695</strain>
    </source>
</reference>
<evidence type="ECO:0000259" key="3">
    <source>
        <dbReference type="Pfam" id="PF00857"/>
    </source>
</evidence>
<protein>
    <submittedName>
        <fullName evidence="5">Piso0_002892 protein</fullName>
    </submittedName>
</protein>
<dbReference type="GO" id="GO:0016787">
    <property type="term" value="F:hydrolase activity"/>
    <property type="evidence" value="ECO:0007669"/>
    <property type="project" value="UniProtKB-KW"/>
</dbReference>
<reference evidence="5" key="1">
    <citation type="submission" date="2011-10" db="EMBL/GenBank/DDBJ databases">
        <authorList>
            <person name="Genoscope - CEA"/>
        </authorList>
    </citation>
    <scope>NUCLEOTIDE SEQUENCE</scope>
</reference>
<dbReference type="AlphaFoldDB" id="G8YGL4"/>
<dbReference type="InterPro" id="IPR050272">
    <property type="entry name" value="Isochorismatase-like_hydrls"/>
</dbReference>
<keyword evidence="6" id="KW-1185">Reference proteome</keyword>